<feature type="non-terminal residue" evidence="1">
    <location>
        <position position="92"/>
    </location>
</feature>
<dbReference type="AlphaFoldDB" id="A0A6H5HJP9"/>
<keyword evidence="2" id="KW-1185">Reference proteome</keyword>
<name>A0A6H5HJP9_9HEMI</name>
<dbReference type="Proteomes" id="UP000479000">
    <property type="component" value="Unassembled WGS sequence"/>
</dbReference>
<sequence>MELVFSKSMPAAPRAYLLQKQLYSLVHVNSRSRSTPGACLQHEHVYDCRCMSIPEAFLLREHVYFRGRSTAGACLLQQHVNYSWSTKNPLEF</sequence>
<dbReference type="EMBL" id="CADCXU010032674">
    <property type="protein sequence ID" value="CAB0018345.1"/>
    <property type="molecule type" value="Genomic_DNA"/>
</dbReference>
<accession>A0A6H5HJP9</accession>
<protein>
    <submittedName>
        <fullName evidence="1">Uncharacterized protein</fullName>
    </submittedName>
</protein>
<proteinExistence type="predicted"/>
<evidence type="ECO:0000313" key="2">
    <source>
        <dbReference type="Proteomes" id="UP000479000"/>
    </source>
</evidence>
<reference evidence="1 2" key="1">
    <citation type="submission" date="2020-02" db="EMBL/GenBank/DDBJ databases">
        <authorList>
            <person name="Ferguson B K."/>
        </authorList>
    </citation>
    <scope>NUCLEOTIDE SEQUENCE [LARGE SCALE GENOMIC DNA]</scope>
</reference>
<organism evidence="1 2">
    <name type="scientific">Nesidiocoris tenuis</name>
    <dbReference type="NCBI Taxonomy" id="355587"/>
    <lineage>
        <taxon>Eukaryota</taxon>
        <taxon>Metazoa</taxon>
        <taxon>Ecdysozoa</taxon>
        <taxon>Arthropoda</taxon>
        <taxon>Hexapoda</taxon>
        <taxon>Insecta</taxon>
        <taxon>Pterygota</taxon>
        <taxon>Neoptera</taxon>
        <taxon>Paraneoptera</taxon>
        <taxon>Hemiptera</taxon>
        <taxon>Heteroptera</taxon>
        <taxon>Panheteroptera</taxon>
        <taxon>Cimicomorpha</taxon>
        <taxon>Miridae</taxon>
        <taxon>Dicyphina</taxon>
        <taxon>Nesidiocoris</taxon>
    </lineage>
</organism>
<gene>
    <name evidence="1" type="ORF">NTEN_LOCUS22254</name>
</gene>
<evidence type="ECO:0000313" key="1">
    <source>
        <dbReference type="EMBL" id="CAB0018345.1"/>
    </source>
</evidence>